<dbReference type="EMBL" id="PDWK01000008">
    <property type="protein sequence ID" value="KAF1690234.1"/>
    <property type="molecule type" value="Genomic_DNA"/>
</dbReference>
<accession>A0A921TGP5</accession>
<comment type="function">
    <text evidence="1">Specifically methylates the cytosine at position 967 (m5C967) of 16S rRNA.</text>
</comment>
<dbReference type="Gene3D" id="3.30.70.1170">
    <property type="entry name" value="Sun protein, domain 3"/>
    <property type="match status" value="1"/>
</dbReference>
<evidence type="ECO:0000256" key="15">
    <source>
        <dbReference type="SAM" id="MobiDB-lite"/>
    </source>
</evidence>
<dbReference type="CDD" id="cd02440">
    <property type="entry name" value="AdoMet_MTases"/>
    <property type="match status" value="1"/>
</dbReference>
<dbReference type="PANTHER" id="PTHR22807">
    <property type="entry name" value="NOP2 YEAST -RELATED NOL1/NOP2/FMU SUN DOMAIN-CONTAINING"/>
    <property type="match status" value="1"/>
</dbReference>
<keyword evidence="9 14" id="KW-0949">S-adenosyl-L-methionine</keyword>
<dbReference type="Pfam" id="PF01029">
    <property type="entry name" value="NusB"/>
    <property type="match status" value="1"/>
</dbReference>
<dbReference type="Pfam" id="PF01189">
    <property type="entry name" value="Methyltr_RsmB-F"/>
    <property type="match status" value="1"/>
</dbReference>
<keyword evidence="8 14" id="KW-0808">Transferase</keyword>
<evidence type="ECO:0000256" key="8">
    <source>
        <dbReference type="ARBA" id="ARBA00022679"/>
    </source>
</evidence>
<dbReference type="Pfam" id="PF22458">
    <property type="entry name" value="RsmF-B_ferredox"/>
    <property type="match status" value="1"/>
</dbReference>
<evidence type="ECO:0000313" key="18">
    <source>
        <dbReference type="Proteomes" id="UP000717981"/>
    </source>
</evidence>
<keyword evidence="18" id="KW-1185">Reference proteome</keyword>
<evidence type="ECO:0000256" key="13">
    <source>
        <dbReference type="ARBA" id="ARBA00047283"/>
    </source>
</evidence>
<dbReference type="GO" id="GO:0009383">
    <property type="term" value="F:rRNA (cytosine-C5-)-methyltransferase activity"/>
    <property type="evidence" value="ECO:0007669"/>
    <property type="project" value="TreeGrafter"/>
</dbReference>
<evidence type="ECO:0000256" key="4">
    <source>
        <dbReference type="ARBA" id="ARBA00012140"/>
    </source>
</evidence>
<dbReference type="FunFam" id="3.40.50.150:FF:000022">
    <property type="entry name" value="Ribosomal RNA small subunit methyltransferase B"/>
    <property type="match status" value="1"/>
</dbReference>
<dbReference type="PROSITE" id="PS01153">
    <property type="entry name" value="NOL1_NOP2_SUN"/>
    <property type="match status" value="1"/>
</dbReference>
<dbReference type="AlphaFoldDB" id="A0A921TGP5"/>
<evidence type="ECO:0000256" key="5">
    <source>
        <dbReference type="ARBA" id="ARBA00022490"/>
    </source>
</evidence>
<feature type="binding site" evidence="14">
    <location>
        <position position="340"/>
    </location>
    <ligand>
        <name>S-adenosyl-L-methionine</name>
        <dbReference type="ChEBI" id="CHEBI:59789"/>
    </ligand>
</feature>
<dbReference type="InterPro" id="IPR006027">
    <property type="entry name" value="NusB_RsmB_TIM44"/>
</dbReference>
<evidence type="ECO:0000256" key="14">
    <source>
        <dbReference type="PROSITE-ProRule" id="PRU01023"/>
    </source>
</evidence>
<dbReference type="GO" id="GO:0006355">
    <property type="term" value="P:regulation of DNA-templated transcription"/>
    <property type="evidence" value="ECO:0007669"/>
    <property type="project" value="InterPro"/>
</dbReference>
<feature type="binding site" evidence="14">
    <location>
        <begin position="266"/>
        <end position="272"/>
    </location>
    <ligand>
        <name>S-adenosyl-L-methionine</name>
        <dbReference type="ChEBI" id="CHEBI:59789"/>
    </ligand>
</feature>
<evidence type="ECO:0000256" key="10">
    <source>
        <dbReference type="ARBA" id="ARBA00022884"/>
    </source>
</evidence>
<dbReference type="InterPro" id="IPR029063">
    <property type="entry name" value="SAM-dependent_MTases_sf"/>
</dbReference>
<dbReference type="SUPFAM" id="SSF48013">
    <property type="entry name" value="NusB-like"/>
    <property type="match status" value="1"/>
</dbReference>
<dbReference type="NCBIfam" id="TIGR00563">
    <property type="entry name" value="rsmB"/>
    <property type="match status" value="1"/>
</dbReference>
<dbReference type="NCBIfam" id="NF008149">
    <property type="entry name" value="PRK10901.1"/>
    <property type="match status" value="1"/>
</dbReference>
<gene>
    <name evidence="17" type="ORF">CR938_02720</name>
</gene>
<reference evidence="17" key="1">
    <citation type="submission" date="2017-10" db="EMBL/GenBank/DDBJ databases">
        <title>Whole genome sequencing of members of genus Pseudoxanthomonas.</title>
        <authorList>
            <person name="Kumar S."/>
            <person name="Bansal K."/>
            <person name="Kaur A."/>
            <person name="Patil P."/>
            <person name="Sharma S."/>
            <person name="Patil P.B."/>
        </authorList>
    </citation>
    <scope>NUCLEOTIDE SEQUENCE</scope>
    <source>
        <strain evidence="17">DSM 22914</strain>
    </source>
</reference>
<sequence>MQPQRPPRPRTARPSRPTAPGVAVRVRAAQVLDAVVHRDRSLKSELAEVLPQLSDPRDRALLEAIVFAALRGRHRYQAAVRGWLQKPPGPADGPLLALLLAGCAQLDALQLPAHAALAATVDAARALGRPRQAGLVNALLRRAQREGIPEADPAGTWPQWLQERVRAAWPEQAAAVFAASARPAPMWLRVNRRLATPQAYRARLAEAGIAAETDPRLPDALRLEHPLPVAALPGFDEGLVSVQDGSAQQAADALAPEPGARVLDACAAPGGKAAHLLERDPQLELLALDVDPRRLARVEDNLRRAGLLEGTAGRVQLRPVDATAPALWWDGFTFDAILLDAPCSATGVVRRQPDILLHRRESDLAPLVALQARLLDATWPLLRPGGVLLYTTCSILPEENAGQIEAFLARTPDARPDPLPEAFGHAAGPGRQRLTGEDGMDGFFYARLRKAT</sequence>
<dbReference type="GO" id="GO:0003723">
    <property type="term" value="F:RNA binding"/>
    <property type="evidence" value="ECO:0007669"/>
    <property type="project" value="UniProtKB-UniRule"/>
</dbReference>
<dbReference type="FunFam" id="3.30.70.1170:FF:000002">
    <property type="entry name" value="Ribosomal RNA small subunit methyltransferase B"/>
    <property type="match status" value="1"/>
</dbReference>
<feature type="domain" description="SAM-dependent MTase RsmB/NOP-type" evidence="16">
    <location>
        <begin position="176"/>
        <end position="451"/>
    </location>
</feature>
<dbReference type="RefSeq" id="WP_162123538.1">
    <property type="nucleotide sequence ID" value="NZ_PDWK01000008.1"/>
</dbReference>
<evidence type="ECO:0000256" key="1">
    <source>
        <dbReference type="ARBA" id="ARBA00002724"/>
    </source>
</evidence>
<keyword evidence="5" id="KW-0963">Cytoplasm</keyword>
<feature type="binding site" evidence="14">
    <location>
        <position position="321"/>
    </location>
    <ligand>
        <name>S-adenosyl-L-methionine</name>
        <dbReference type="ChEBI" id="CHEBI:59789"/>
    </ligand>
</feature>
<feature type="region of interest" description="Disordered" evidence="15">
    <location>
        <begin position="1"/>
        <end position="20"/>
    </location>
</feature>
<dbReference type="PRINTS" id="PR02008">
    <property type="entry name" value="RCMTFAMILY"/>
</dbReference>
<dbReference type="InterPro" id="IPR049560">
    <property type="entry name" value="MeTrfase_RsmB-F_NOP2_cat"/>
</dbReference>
<dbReference type="InterPro" id="IPR054728">
    <property type="entry name" value="RsmB-like_ferredoxin"/>
</dbReference>
<dbReference type="EC" id="2.1.1.176" evidence="4"/>
<keyword evidence="10 14" id="KW-0694">RNA-binding</keyword>
<evidence type="ECO:0000256" key="12">
    <source>
        <dbReference type="ARBA" id="ARBA00031088"/>
    </source>
</evidence>
<dbReference type="PROSITE" id="PS51686">
    <property type="entry name" value="SAM_MT_RSMB_NOP"/>
    <property type="match status" value="1"/>
</dbReference>
<keyword evidence="6" id="KW-0698">rRNA processing</keyword>
<organism evidence="17 18">
    <name type="scientific">Pseudoxanthomonas taiwanensis</name>
    <dbReference type="NCBI Taxonomy" id="176598"/>
    <lineage>
        <taxon>Bacteria</taxon>
        <taxon>Pseudomonadati</taxon>
        <taxon>Pseudomonadota</taxon>
        <taxon>Gammaproteobacteria</taxon>
        <taxon>Lysobacterales</taxon>
        <taxon>Lysobacteraceae</taxon>
        <taxon>Pseudoxanthomonas</taxon>
    </lineage>
</organism>
<evidence type="ECO:0000256" key="9">
    <source>
        <dbReference type="ARBA" id="ARBA00022691"/>
    </source>
</evidence>
<dbReference type="InterPro" id="IPR023267">
    <property type="entry name" value="RCMT"/>
</dbReference>
<keyword evidence="7 14" id="KW-0489">Methyltransferase</keyword>
<dbReference type="SUPFAM" id="SSF53335">
    <property type="entry name" value="S-adenosyl-L-methionine-dependent methyltransferases"/>
    <property type="match status" value="1"/>
</dbReference>
<dbReference type="InterPro" id="IPR004573">
    <property type="entry name" value="rRNA_ssu_MeTfrase_B"/>
</dbReference>
<evidence type="ECO:0000256" key="3">
    <source>
        <dbReference type="ARBA" id="ARBA00007494"/>
    </source>
</evidence>
<evidence type="ECO:0000259" key="16">
    <source>
        <dbReference type="PROSITE" id="PS51686"/>
    </source>
</evidence>
<dbReference type="Gene3D" id="3.40.50.150">
    <property type="entry name" value="Vaccinia Virus protein VP39"/>
    <property type="match status" value="1"/>
</dbReference>
<dbReference type="Gene3D" id="1.10.940.10">
    <property type="entry name" value="NusB-like"/>
    <property type="match status" value="1"/>
</dbReference>
<feature type="active site" description="Nucleophile" evidence="14">
    <location>
        <position position="393"/>
    </location>
</feature>
<evidence type="ECO:0000256" key="2">
    <source>
        <dbReference type="ARBA" id="ARBA00004496"/>
    </source>
</evidence>
<comment type="subcellular location">
    <subcellularLocation>
        <location evidence="2">Cytoplasm</location>
    </subcellularLocation>
</comment>
<evidence type="ECO:0000256" key="6">
    <source>
        <dbReference type="ARBA" id="ARBA00022552"/>
    </source>
</evidence>
<name>A0A921TGP5_9GAMM</name>
<evidence type="ECO:0000256" key="7">
    <source>
        <dbReference type="ARBA" id="ARBA00022603"/>
    </source>
</evidence>
<evidence type="ECO:0000256" key="11">
    <source>
        <dbReference type="ARBA" id="ARBA00030399"/>
    </source>
</evidence>
<comment type="similarity">
    <text evidence="3 14">Belongs to the class I-like SAM-binding methyltransferase superfamily. RsmB/NOP family.</text>
</comment>
<dbReference type="OrthoDB" id="9810297at2"/>
<dbReference type="GO" id="GO:0005829">
    <property type="term" value="C:cytosol"/>
    <property type="evidence" value="ECO:0007669"/>
    <property type="project" value="TreeGrafter"/>
</dbReference>
<dbReference type="Proteomes" id="UP000717981">
    <property type="component" value="Unassembled WGS sequence"/>
</dbReference>
<protein>
    <recommendedName>
        <fullName evidence="4">16S rRNA (cytosine(967)-C(5))-methyltransferase</fullName>
        <ecNumber evidence="4">2.1.1.176</ecNumber>
    </recommendedName>
    <alternativeName>
        <fullName evidence="11">16S rRNA m5C967 methyltransferase</fullName>
    </alternativeName>
    <alternativeName>
        <fullName evidence="12">rRNA (cytosine-C(5)-)-methyltransferase RsmB</fullName>
    </alternativeName>
</protein>
<dbReference type="GO" id="GO:0070475">
    <property type="term" value="P:rRNA base methylation"/>
    <property type="evidence" value="ECO:0007669"/>
    <property type="project" value="TreeGrafter"/>
</dbReference>
<feature type="binding site" evidence="14">
    <location>
        <position position="289"/>
    </location>
    <ligand>
        <name>S-adenosyl-L-methionine</name>
        <dbReference type="ChEBI" id="CHEBI:59789"/>
    </ligand>
</feature>
<dbReference type="InterPro" id="IPR001678">
    <property type="entry name" value="MeTrfase_RsmB-F_NOP2_dom"/>
</dbReference>
<comment type="caution">
    <text evidence="17">The sequence shown here is derived from an EMBL/GenBank/DDBJ whole genome shotgun (WGS) entry which is preliminary data.</text>
</comment>
<dbReference type="InterPro" id="IPR035926">
    <property type="entry name" value="NusB-like_sf"/>
</dbReference>
<proteinExistence type="inferred from homology"/>
<evidence type="ECO:0000313" key="17">
    <source>
        <dbReference type="EMBL" id="KAF1690234.1"/>
    </source>
</evidence>
<dbReference type="PANTHER" id="PTHR22807:SF61">
    <property type="entry name" value="NOL1_NOP2_SUN FAMILY PROTEIN _ ANTITERMINATION NUSB DOMAIN-CONTAINING PROTEIN"/>
    <property type="match status" value="1"/>
</dbReference>
<comment type="catalytic activity">
    <reaction evidence="13">
        <text>cytidine(967) in 16S rRNA + S-adenosyl-L-methionine = 5-methylcytidine(967) in 16S rRNA + S-adenosyl-L-homocysteine + H(+)</text>
        <dbReference type="Rhea" id="RHEA:42748"/>
        <dbReference type="Rhea" id="RHEA-COMP:10219"/>
        <dbReference type="Rhea" id="RHEA-COMP:10220"/>
        <dbReference type="ChEBI" id="CHEBI:15378"/>
        <dbReference type="ChEBI" id="CHEBI:57856"/>
        <dbReference type="ChEBI" id="CHEBI:59789"/>
        <dbReference type="ChEBI" id="CHEBI:74483"/>
        <dbReference type="ChEBI" id="CHEBI:82748"/>
        <dbReference type="EC" id="2.1.1.176"/>
    </reaction>
</comment>
<dbReference type="InterPro" id="IPR018314">
    <property type="entry name" value="RsmB/NOL1/NOP2-like_CS"/>
</dbReference>